<dbReference type="SUPFAM" id="SSF51161">
    <property type="entry name" value="Trimeric LpxA-like enzymes"/>
    <property type="match status" value="1"/>
</dbReference>
<keyword evidence="6 19" id="KW-0808">Transferase</keyword>
<comment type="similarity">
    <text evidence="3">In the C-terminal section; belongs to the transferase hexapeptide repeat family.</text>
</comment>
<dbReference type="CDD" id="cd03353">
    <property type="entry name" value="LbH_GlmU_C"/>
    <property type="match status" value="1"/>
</dbReference>
<dbReference type="InterPro" id="IPR029044">
    <property type="entry name" value="Nucleotide-diphossugar_trans"/>
</dbReference>
<dbReference type="GO" id="GO:0071555">
    <property type="term" value="P:cell wall organization"/>
    <property type="evidence" value="ECO:0007669"/>
    <property type="project" value="UniProtKB-KW"/>
</dbReference>
<dbReference type="InterPro" id="IPR011004">
    <property type="entry name" value="Trimer_LpxA-like_sf"/>
</dbReference>
<sequence>MRDVCAIVFFPDDAAREGLEKPLMLQKALFCPVAAWVAQALSAVGVERFFLVCHDKYKEEAVSCFPEGSVVTAGSENPAEQLRAFLSEQETGEVVVVTRPTLILDGGVRIFRDELPQPKKGKPTGLFRLELETMKTALEGGEDFRKLLADKGRELLRTDSENALPPALSVESASDLYQVQQIARYDVIARHVSAGVQFLDANQVYIDPRVRIGKGTFILPGTILRGNTSIGLDCELGPNAMITDCTVGDGTLVNASQLNESVIGSRTKIGPFAYVRPNCVIGDGNKIGDFVEVKNSNLGEGVKISHLTYVGDSDIGSDVNLGCGTVTVNYDGNTKARTVVGEGAFVGCNTNLIAPVVVGEGAYVAAGSTITEDVPPGSLAIARAQQTVKKQWVHKRRK</sequence>
<dbReference type="AlphaFoldDB" id="A0A1W1ZYU1"/>
<evidence type="ECO:0000256" key="2">
    <source>
        <dbReference type="ARBA" id="ARBA00004496"/>
    </source>
</evidence>
<comment type="subcellular location">
    <subcellularLocation>
        <location evidence="2">Cytoplasm</location>
    </subcellularLocation>
</comment>
<keyword evidence="12" id="KW-0573">Peptidoglycan synthesis</keyword>
<evidence type="ECO:0000256" key="1">
    <source>
        <dbReference type="ARBA" id="ARBA00001946"/>
    </source>
</evidence>
<dbReference type="PROSITE" id="PS00101">
    <property type="entry name" value="HEXAPEP_TRANSFERASES"/>
    <property type="match status" value="1"/>
</dbReference>
<dbReference type="Pfam" id="PF00132">
    <property type="entry name" value="Hexapep"/>
    <property type="match status" value="2"/>
</dbReference>
<organism evidence="19 20">
    <name type="scientific">Papillibacter cinnamivorans DSM 12816</name>
    <dbReference type="NCBI Taxonomy" id="1122930"/>
    <lineage>
        <taxon>Bacteria</taxon>
        <taxon>Bacillati</taxon>
        <taxon>Bacillota</taxon>
        <taxon>Clostridia</taxon>
        <taxon>Eubacteriales</taxon>
        <taxon>Oscillospiraceae</taxon>
        <taxon>Papillibacter</taxon>
    </lineage>
</organism>
<keyword evidence="11" id="KW-0133">Cell shape</keyword>
<comment type="catalytic activity">
    <reaction evidence="17">
        <text>N-acetyl-alpha-D-glucosamine 1-phosphate + UTP + H(+) = UDP-N-acetyl-alpha-D-glucosamine + diphosphate</text>
        <dbReference type="Rhea" id="RHEA:13509"/>
        <dbReference type="ChEBI" id="CHEBI:15378"/>
        <dbReference type="ChEBI" id="CHEBI:33019"/>
        <dbReference type="ChEBI" id="CHEBI:46398"/>
        <dbReference type="ChEBI" id="CHEBI:57705"/>
        <dbReference type="ChEBI" id="CHEBI:57776"/>
        <dbReference type="EC" id="2.7.7.23"/>
    </reaction>
</comment>
<evidence type="ECO:0000256" key="5">
    <source>
        <dbReference type="ARBA" id="ARBA00022490"/>
    </source>
</evidence>
<comment type="catalytic activity">
    <reaction evidence="16">
        <text>alpha-D-glucosamine 1-phosphate + acetyl-CoA = N-acetyl-alpha-D-glucosamine 1-phosphate + CoA + H(+)</text>
        <dbReference type="Rhea" id="RHEA:13725"/>
        <dbReference type="ChEBI" id="CHEBI:15378"/>
        <dbReference type="ChEBI" id="CHEBI:57287"/>
        <dbReference type="ChEBI" id="CHEBI:57288"/>
        <dbReference type="ChEBI" id="CHEBI:57776"/>
        <dbReference type="ChEBI" id="CHEBI:58516"/>
        <dbReference type="EC" id="2.3.1.157"/>
    </reaction>
</comment>
<keyword evidence="20" id="KW-1185">Reference proteome</keyword>
<gene>
    <name evidence="19" type="ORF">SAMN02745168_1330</name>
</gene>
<dbReference type="PANTHER" id="PTHR43584">
    <property type="entry name" value="NUCLEOTIDYL TRANSFERASE"/>
    <property type="match status" value="1"/>
</dbReference>
<evidence type="ECO:0000256" key="13">
    <source>
        <dbReference type="ARBA" id="ARBA00023268"/>
    </source>
</evidence>
<proteinExistence type="inferred from homology"/>
<dbReference type="GO" id="GO:0003977">
    <property type="term" value="F:UDP-N-acetylglucosamine diphosphorylase activity"/>
    <property type="evidence" value="ECO:0007669"/>
    <property type="project" value="UniProtKB-EC"/>
</dbReference>
<dbReference type="InterPro" id="IPR018357">
    <property type="entry name" value="Hexapep_transf_CS"/>
</dbReference>
<evidence type="ECO:0000256" key="3">
    <source>
        <dbReference type="ARBA" id="ARBA00007707"/>
    </source>
</evidence>
<dbReference type="Gene3D" id="2.160.10.10">
    <property type="entry name" value="Hexapeptide repeat proteins"/>
    <property type="match status" value="1"/>
</dbReference>
<dbReference type="GO" id="GO:0019134">
    <property type="term" value="F:glucosamine-1-phosphate N-acetyltransferase activity"/>
    <property type="evidence" value="ECO:0007669"/>
    <property type="project" value="UniProtKB-EC"/>
</dbReference>
<evidence type="ECO:0000256" key="14">
    <source>
        <dbReference type="ARBA" id="ARBA00023315"/>
    </source>
</evidence>
<keyword evidence="15" id="KW-0961">Cell wall biogenesis/degradation</keyword>
<evidence type="ECO:0000256" key="8">
    <source>
        <dbReference type="ARBA" id="ARBA00022723"/>
    </source>
</evidence>
<evidence type="ECO:0000256" key="9">
    <source>
        <dbReference type="ARBA" id="ARBA00022737"/>
    </source>
</evidence>
<dbReference type="GO" id="GO:0006048">
    <property type="term" value="P:UDP-N-acetylglucosamine biosynthetic process"/>
    <property type="evidence" value="ECO:0007669"/>
    <property type="project" value="InterPro"/>
</dbReference>
<dbReference type="InterPro" id="IPR038009">
    <property type="entry name" value="GlmU_C_LbH"/>
</dbReference>
<dbReference type="PANTHER" id="PTHR43584:SF3">
    <property type="entry name" value="BIFUNCTIONAL PROTEIN GLMU"/>
    <property type="match status" value="1"/>
</dbReference>
<evidence type="ECO:0000256" key="10">
    <source>
        <dbReference type="ARBA" id="ARBA00022842"/>
    </source>
</evidence>
<keyword evidence="7" id="KW-0548">Nucleotidyltransferase</keyword>
<evidence type="ECO:0000256" key="17">
    <source>
        <dbReference type="ARBA" id="ARBA00048493"/>
    </source>
</evidence>
<evidence type="ECO:0000313" key="20">
    <source>
        <dbReference type="Proteomes" id="UP000192790"/>
    </source>
</evidence>
<evidence type="ECO:0000256" key="6">
    <source>
        <dbReference type="ARBA" id="ARBA00022679"/>
    </source>
</evidence>
<keyword evidence="9" id="KW-0677">Repeat</keyword>
<keyword evidence="13" id="KW-0511">Multifunctional enzyme</keyword>
<evidence type="ECO:0000256" key="7">
    <source>
        <dbReference type="ARBA" id="ARBA00022695"/>
    </source>
</evidence>
<keyword evidence="10" id="KW-0460">Magnesium</keyword>
<comment type="cofactor">
    <cofactor evidence="1">
        <name>Mg(2+)</name>
        <dbReference type="ChEBI" id="CHEBI:18420"/>
    </cofactor>
</comment>
<evidence type="ECO:0000313" key="19">
    <source>
        <dbReference type="EMBL" id="SMC53526.1"/>
    </source>
</evidence>
<evidence type="ECO:0000256" key="18">
    <source>
        <dbReference type="ARBA" id="ARBA00049628"/>
    </source>
</evidence>
<comment type="function">
    <text evidence="18">Catalyzes the last two sequential reactions in the de novo biosynthetic pathway for UDP-N-acetylglucosamine (UDP-GlcNAc). The C-terminal domain catalyzes the transfer of acetyl group from acetyl coenzyme A to glucosamine-1-phosphate (GlcN-1-P) to produce N-acetylglucosamine-1-phosphate (GlcNAc-1-P), which is converted into UDP-GlcNAc by the transfer of uridine 5-monophosphate (from uridine 5-triphosphate), a reaction catalyzed by the N-terminal domain.</text>
</comment>
<evidence type="ECO:0000256" key="16">
    <source>
        <dbReference type="ARBA" id="ARBA00048247"/>
    </source>
</evidence>
<accession>A0A1W1ZYU1</accession>
<keyword evidence="8" id="KW-0479">Metal-binding</keyword>
<dbReference type="RefSeq" id="WP_242942785.1">
    <property type="nucleotide sequence ID" value="NZ_FWXW01000003.1"/>
</dbReference>
<reference evidence="19 20" key="1">
    <citation type="submission" date="2017-04" db="EMBL/GenBank/DDBJ databases">
        <authorList>
            <person name="Afonso C.L."/>
            <person name="Miller P.J."/>
            <person name="Scott M.A."/>
            <person name="Spackman E."/>
            <person name="Goraichik I."/>
            <person name="Dimitrov K.M."/>
            <person name="Suarez D.L."/>
            <person name="Swayne D.E."/>
        </authorList>
    </citation>
    <scope>NUCLEOTIDE SEQUENCE [LARGE SCALE GENOMIC DNA]</scope>
    <source>
        <strain evidence="19 20">DSM 12816</strain>
    </source>
</reference>
<dbReference type="EMBL" id="FWXW01000003">
    <property type="protein sequence ID" value="SMC53526.1"/>
    <property type="molecule type" value="Genomic_DNA"/>
</dbReference>
<dbReference type="SUPFAM" id="SSF53448">
    <property type="entry name" value="Nucleotide-diphospho-sugar transferases"/>
    <property type="match status" value="1"/>
</dbReference>
<name>A0A1W1ZYU1_9FIRM</name>
<dbReference type="GO" id="GO:0009252">
    <property type="term" value="P:peptidoglycan biosynthetic process"/>
    <property type="evidence" value="ECO:0007669"/>
    <property type="project" value="UniProtKB-KW"/>
</dbReference>
<evidence type="ECO:0000256" key="4">
    <source>
        <dbReference type="ARBA" id="ARBA00007947"/>
    </source>
</evidence>
<dbReference type="STRING" id="1122930.SAMN02745168_1330"/>
<dbReference type="InterPro" id="IPR050065">
    <property type="entry name" value="GlmU-like"/>
</dbReference>
<keyword evidence="5" id="KW-0963">Cytoplasm</keyword>
<comment type="similarity">
    <text evidence="4">In the N-terminal section; belongs to the N-acetylglucosamine-1-phosphate uridyltransferase family.</text>
</comment>
<dbReference type="GO" id="GO:0005737">
    <property type="term" value="C:cytoplasm"/>
    <property type="evidence" value="ECO:0007669"/>
    <property type="project" value="UniProtKB-SubCell"/>
</dbReference>
<keyword evidence="14" id="KW-0012">Acyltransferase</keyword>
<dbReference type="InterPro" id="IPR001451">
    <property type="entry name" value="Hexapep"/>
</dbReference>
<protein>
    <submittedName>
        <fullName evidence="19">Bifunctional UDP-N-acetylglucosamine pyrophosphorylase / Glucosamine-1-phosphate N-acetyltransferase</fullName>
    </submittedName>
</protein>
<dbReference type="Proteomes" id="UP000192790">
    <property type="component" value="Unassembled WGS sequence"/>
</dbReference>
<evidence type="ECO:0000256" key="11">
    <source>
        <dbReference type="ARBA" id="ARBA00022960"/>
    </source>
</evidence>
<evidence type="ECO:0000256" key="12">
    <source>
        <dbReference type="ARBA" id="ARBA00022984"/>
    </source>
</evidence>
<dbReference type="GO" id="GO:0046872">
    <property type="term" value="F:metal ion binding"/>
    <property type="evidence" value="ECO:0007669"/>
    <property type="project" value="UniProtKB-KW"/>
</dbReference>
<dbReference type="GO" id="GO:0008360">
    <property type="term" value="P:regulation of cell shape"/>
    <property type="evidence" value="ECO:0007669"/>
    <property type="project" value="UniProtKB-KW"/>
</dbReference>
<evidence type="ECO:0000256" key="15">
    <source>
        <dbReference type="ARBA" id="ARBA00023316"/>
    </source>
</evidence>